<dbReference type="Pfam" id="PF14856">
    <property type="entry name" value="Hce2"/>
    <property type="match status" value="1"/>
</dbReference>
<keyword evidence="2" id="KW-0732">Signal</keyword>
<evidence type="ECO:0000313" key="5">
    <source>
        <dbReference type="Proteomes" id="UP001408356"/>
    </source>
</evidence>
<organism evidence="4 5">
    <name type="scientific">Seiridium unicorne</name>
    <dbReference type="NCBI Taxonomy" id="138068"/>
    <lineage>
        <taxon>Eukaryota</taxon>
        <taxon>Fungi</taxon>
        <taxon>Dikarya</taxon>
        <taxon>Ascomycota</taxon>
        <taxon>Pezizomycotina</taxon>
        <taxon>Sordariomycetes</taxon>
        <taxon>Xylariomycetidae</taxon>
        <taxon>Amphisphaeriales</taxon>
        <taxon>Sporocadaceae</taxon>
        <taxon>Seiridium</taxon>
    </lineage>
</organism>
<evidence type="ECO:0000259" key="3">
    <source>
        <dbReference type="Pfam" id="PF14856"/>
    </source>
</evidence>
<feature type="region of interest" description="Disordered" evidence="1">
    <location>
        <begin position="133"/>
        <end position="160"/>
    </location>
</feature>
<reference evidence="4 5" key="1">
    <citation type="journal article" date="2024" name="J. Plant Pathol.">
        <title>Sequence and assembly of the genome of Seiridium unicorne, isolate CBS 538.82, causal agent of cypress canker disease.</title>
        <authorList>
            <person name="Scali E."/>
            <person name="Rocca G.D."/>
            <person name="Danti R."/>
            <person name="Garbelotto M."/>
            <person name="Barberini S."/>
            <person name="Baroncelli R."/>
            <person name="Emiliani G."/>
        </authorList>
    </citation>
    <scope>NUCLEOTIDE SEQUENCE [LARGE SCALE GENOMIC DNA]</scope>
    <source>
        <strain evidence="4 5">BM-138-508</strain>
    </source>
</reference>
<evidence type="ECO:0000256" key="1">
    <source>
        <dbReference type="SAM" id="MobiDB-lite"/>
    </source>
</evidence>
<feature type="chain" id="PRO_5047327417" description="Ecp2 effector protein-like domain-containing protein" evidence="2">
    <location>
        <begin position="20"/>
        <end position="184"/>
    </location>
</feature>
<evidence type="ECO:0000313" key="4">
    <source>
        <dbReference type="EMBL" id="KAK9415142.1"/>
    </source>
</evidence>
<comment type="caution">
    <text evidence="4">The sequence shown here is derived from an EMBL/GenBank/DDBJ whole genome shotgun (WGS) entry which is preliminary data.</text>
</comment>
<name>A0ABR2UKI8_9PEZI</name>
<gene>
    <name evidence="4" type="ORF">SUNI508_01990</name>
</gene>
<keyword evidence="5" id="KW-1185">Reference proteome</keyword>
<dbReference type="Proteomes" id="UP001408356">
    <property type="component" value="Unassembled WGS sequence"/>
</dbReference>
<dbReference type="InterPro" id="IPR029226">
    <property type="entry name" value="Ecp2-like"/>
</dbReference>
<dbReference type="EMBL" id="JARVKF010000418">
    <property type="protein sequence ID" value="KAK9415142.1"/>
    <property type="molecule type" value="Genomic_DNA"/>
</dbReference>
<evidence type="ECO:0000256" key="2">
    <source>
        <dbReference type="SAM" id="SignalP"/>
    </source>
</evidence>
<sequence length="184" mass="20691">MRYSSVLLALTGLLPTVFGTLDVSTGDGVAGISKYNQKYSWTNLCGDAEAWRNETTNLSPLRADCQEIWQIMADSPGWVMFANIGEWKDKNSHGLFPLVTVRTCTFAIRPWGWWEPTTARMYVGSSDLNDLFHNAPNDQGSKDRVGTSGTMKCKEPKSGEPERDIFFRIYNPNDQHPADFGDSW</sequence>
<feature type="domain" description="Ecp2 effector protein-like" evidence="3">
    <location>
        <begin position="45"/>
        <end position="153"/>
    </location>
</feature>
<feature type="signal peptide" evidence="2">
    <location>
        <begin position="1"/>
        <end position="19"/>
    </location>
</feature>
<proteinExistence type="predicted"/>
<accession>A0ABR2UKI8</accession>
<protein>
    <recommendedName>
        <fullName evidence="3">Ecp2 effector protein-like domain-containing protein</fullName>
    </recommendedName>
</protein>